<protein>
    <recommendedName>
        <fullName evidence="2">histidine kinase</fullName>
        <ecNumber evidence="2">2.7.13.3</ecNumber>
    </recommendedName>
</protein>
<evidence type="ECO:0000256" key="3">
    <source>
        <dbReference type="ARBA" id="ARBA00022553"/>
    </source>
</evidence>
<evidence type="ECO:0000256" key="7">
    <source>
        <dbReference type="ARBA" id="ARBA00022840"/>
    </source>
</evidence>
<dbReference type="GO" id="GO:0005524">
    <property type="term" value="F:ATP binding"/>
    <property type="evidence" value="ECO:0007669"/>
    <property type="project" value="UniProtKB-KW"/>
</dbReference>
<keyword evidence="7 10" id="KW-0067">ATP-binding</keyword>
<evidence type="ECO:0000259" key="9">
    <source>
        <dbReference type="PROSITE" id="PS50109"/>
    </source>
</evidence>
<dbReference type="Gene3D" id="3.30.565.10">
    <property type="entry name" value="Histidine kinase-like ATPase, C-terminal domain"/>
    <property type="match status" value="1"/>
</dbReference>
<dbReference type="CDD" id="cd00075">
    <property type="entry name" value="HATPase"/>
    <property type="match status" value="1"/>
</dbReference>
<keyword evidence="11" id="KW-1185">Reference proteome</keyword>
<evidence type="ECO:0000313" key="11">
    <source>
        <dbReference type="Proteomes" id="UP001597180"/>
    </source>
</evidence>
<evidence type="ECO:0000256" key="5">
    <source>
        <dbReference type="ARBA" id="ARBA00022741"/>
    </source>
</evidence>
<dbReference type="Pfam" id="PF02518">
    <property type="entry name" value="HATPase_c"/>
    <property type="match status" value="1"/>
</dbReference>
<dbReference type="SUPFAM" id="SSF55874">
    <property type="entry name" value="ATPase domain of HSP90 chaperone/DNA topoisomerase II/histidine kinase"/>
    <property type="match status" value="1"/>
</dbReference>
<dbReference type="PROSITE" id="PS50109">
    <property type="entry name" value="HIS_KIN"/>
    <property type="match status" value="1"/>
</dbReference>
<dbReference type="InterPro" id="IPR003594">
    <property type="entry name" value="HATPase_dom"/>
</dbReference>
<dbReference type="RefSeq" id="WP_377741185.1">
    <property type="nucleotide sequence ID" value="NZ_JBHSUK010000062.1"/>
</dbReference>
<evidence type="ECO:0000256" key="8">
    <source>
        <dbReference type="ARBA" id="ARBA00023012"/>
    </source>
</evidence>
<reference evidence="11" key="1">
    <citation type="journal article" date="2019" name="Int. J. Syst. Evol. Microbiol.">
        <title>The Global Catalogue of Microorganisms (GCM) 10K type strain sequencing project: providing services to taxonomists for standard genome sequencing and annotation.</title>
        <authorList>
            <consortium name="The Broad Institute Genomics Platform"/>
            <consortium name="The Broad Institute Genome Sequencing Center for Infectious Disease"/>
            <person name="Wu L."/>
            <person name="Ma J."/>
        </authorList>
    </citation>
    <scope>NUCLEOTIDE SEQUENCE [LARGE SCALE GENOMIC DNA]</scope>
    <source>
        <strain evidence="11">CCUG 53270</strain>
    </source>
</reference>
<evidence type="ECO:0000256" key="2">
    <source>
        <dbReference type="ARBA" id="ARBA00012438"/>
    </source>
</evidence>
<keyword evidence="8" id="KW-0902">Two-component regulatory system</keyword>
<proteinExistence type="predicted"/>
<dbReference type="PRINTS" id="PR00344">
    <property type="entry name" value="BCTRLSENSOR"/>
</dbReference>
<evidence type="ECO:0000256" key="1">
    <source>
        <dbReference type="ARBA" id="ARBA00000085"/>
    </source>
</evidence>
<organism evidence="10 11">
    <name type="scientific">Paenibacillus vulneris</name>
    <dbReference type="NCBI Taxonomy" id="1133364"/>
    <lineage>
        <taxon>Bacteria</taxon>
        <taxon>Bacillati</taxon>
        <taxon>Bacillota</taxon>
        <taxon>Bacilli</taxon>
        <taxon>Bacillales</taxon>
        <taxon>Paenibacillaceae</taxon>
        <taxon>Paenibacillus</taxon>
    </lineage>
</organism>
<keyword evidence="4" id="KW-0808">Transferase</keyword>
<keyword evidence="5" id="KW-0547">Nucleotide-binding</keyword>
<dbReference type="PANTHER" id="PTHR43065">
    <property type="entry name" value="SENSOR HISTIDINE KINASE"/>
    <property type="match status" value="1"/>
</dbReference>
<keyword evidence="3" id="KW-0597">Phosphoprotein</keyword>
<dbReference type="EC" id="2.7.13.3" evidence="2"/>
<feature type="domain" description="Histidine kinase" evidence="9">
    <location>
        <begin position="1"/>
        <end position="59"/>
    </location>
</feature>
<evidence type="ECO:0000256" key="6">
    <source>
        <dbReference type="ARBA" id="ARBA00022777"/>
    </source>
</evidence>
<sequence>MPKEAWNKIFAPFHSTKEAGMGLGLPICQRIVNSHGGYIEITRSSEEGTEIRVTLPKVCYERIVGG</sequence>
<dbReference type="PANTHER" id="PTHR43065:SF10">
    <property type="entry name" value="PEROXIDE STRESS-ACTIVATED HISTIDINE KINASE MAK3"/>
    <property type="match status" value="1"/>
</dbReference>
<comment type="caution">
    <text evidence="10">The sequence shown here is derived from an EMBL/GenBank/DDBJ whole genome shotgun (WGS) entry which is preliminary data.</text>
</comment>
<dbReference type="EMBL" id="JBHTLU010000053">
    <property type="protein sequence ID" value="MFD1224973.1"/>
    <property type="molecule type" value="Genomic_DNA"/>
</dbReference>
<keyword evidence="6" id="KW-0418">Kinase</keyword>
<dbReference type="InterPro" id="IPR005467">
    <property type="entry name" value="His_kinase_dom"/>
</dbReference>
<evidence type="ECO:0000313" key="10">
    <source>
        <dbReference type="EMBL" id="MFD1224973.1"/>
    </source>
</evidence>
<dbReference type="Proteomes" id="UP001597180">
    <property type="component" value="Unassembled WGS sequence"/>
</dbReference>
<comment type="catalytic activity">
    <reaction evidence="1">
        <text>ATP + protein L-histidine = ADP + protein N-phospho-L-histidine.</text>
        <dbReference type="EC" id="2.7.13.3"/>
    </reaction>
</comment>
<name>A0ABW3UVP5_9BACL</name>
<dbReference type="InterPro" id="IPR004358">
    <property type="entry name" value="Sig_transdc_His_kin-like_C"/>
</dbReference>
<accession>A0ABW3UVP5</accession>
<evidence type="ECO:0000256" key="4">
    <source>
        <dbReference type="ARBA" id="ARBA00022679"/>
    </source>
</evidence>
<dbReference type="InterPro" id="IPR036890">
    <property type="entry name" value="HATPase_C_sf"/>
</dbReference>
<gene>
    <name evidence="10" type="ORF">ACFQ4B_33175</name>
</gene>